<keyword evidence="5 10" id="KW-1133">Transmembrane helix</keyword>
<comment type="subcellular location">
    <subcellularLocation>
        <location evidence="1">Membrane</location>
        <topology evidence="1">Multi-pass membrane protein</topology>
    </subcellularLocation>
</comment>
<comment type="caution">
    <text evidence="11">The sequence shown here is derived from an EMBL/GenBank/DDBJ whole genome shotgun (WGS) entry which is preliminary data.</text>
</comment>
<feature type="transmembrane region" description="Helical" evidence="10">
    <location>
        <begin position="82"/>
        <end position="98"/>
    </location>
</feature>
<evidence type="ECO:0000256" key="10">
    <source>
        <dbReference type="SAM" id="Phobius"/>
    </source>
</evidence>
<name>A0ABU5K5I2_9ACTN</name>
<feature type="transmembrane region" description="Helical" evidence="10">
    <location>
        <begin position="339"/>
        <end position="357"/>
    </location>
</feature>
<evidence type="ECO:0000256" key="1">
    <source>
        <dbReference type="ARBA" id="ARBA00004141"/>
    </source>
</evidence>
<evidence type="ECO:0000256" key="4">
    <source>
        <dbReference type="ARBA" id="ARBA00022960"/>
    </source>
</evidence>
<dbReference type="PANTHER" id="PTHR30474:SF14">
    <property type="entry name" value="CELL CYCLE PROTEIN"/>
    <property type="match status" value="1"/>
</dbReference>
<dbReference type="InterPro" id="IPR001182">
    <property type="entry name" value="FtsW/RodA"/>
</dbReference>
<comment type="catalytic activity">
    <reaction evidence="8">
        <text>[GlcNAc-(1-&gt;4)-Mur2Ac(oyl-L-Ala-gamma-D-Glu-L-Lys-D-Ala-D-Ala)](n)-di-trans,octa-cis-undecaprenyl diphosphate + beta-D-GlcNAc-(1-&gt;4)-Mur2Ac(oyl-L-Ala-gamma-D-Glu-L-Lys-D-Ala-D-Ala)-di-trans,octa-cis-undecaprenyl diphosphate = [GlcNAc-(1-&gt;4)-Mur2Ac(oyl-L-Ala-gamma-D-Glu-L-Lys-D-Ala-D-Ala)](n+1)-di-trans,octa-cis-undecaprenyl diphosphate + di-trans,octa-cis-undecaprenyl diphosphate + H(+)</text>
        <dbReference type="Rhea" id="RHEA:23708"/>
        <dbReference type="Rhea" id="RHEA-COMP:9602"/>
        <dbReference type="Rhea" id="RHEA-COMP:9603"/>
        <dbReference type="ChEBI" id="CHEBI:15378"/>
        <dbReference type="ChEBI" id="CHEBI:58405"/>
        <dbReference type="ChEBI" id="CHEBI:60033"/>
        <dbReference type="ChEBI" id="CHEBI:78435"/>
        <dbReference type="EC" id="2.4.99.28"/>
    </reaction>
</comment>
<dbReference type="PANTHER" id="PTHR30474">
    <property type="entry name" value="CELL CYCLE PROTEIN"/>
    <property type="match status" value="1"/>
</dbReference>
<dbReference type="NCBIfam" id="TIGR02210">
    <property type="entry name" value="rodA_shape"/>
    <property type="match status" value="1"/>
</dbReference>
<proteinExistence type="predicted"/>
<dbReference type="Pfam" id="PF01098">
    <property type="entry name" value="FTSW_RODA_SPOVE"/>
    <property type="match status" value="1"/>
</dbReference>
<keyword evidence="3 10" id="KW-0812">Transmembrane</keyword>
<evidence type="ECO:0000256" key="9">
    <source>
        <dbReference type="SAM" id="MobiDB-lite"/>
    </source>
</evidence>
<keyword evidence="4" id="KW-0133">Cell shape</keyword>
<evidence type="ECO:0000313" key="11">
    <source>
        <dbReference type="EMBL" id="MDZ5660161.1"/>
    </source>
</evidence>
<feature type="transmembrane region" description="Helical" evidence="10">
    <location>
        <begin position="377"/>
        <end position="394"/>
    </location>
</feature>
<dbReference type="EC" id="2.4.99.28" evidence="7"/>
<feature type="transmembrane region" description="Helical" evidence="10">
    <location>
        <begin position="172"/>
        <end position="191"/>
    </location>
</feature>
<feature type="compositionally biased region" description="Low complexity" evidence="9">
    <location>
        <begin position="1"/>
        <end position="28"/>
    </location>
</feature>
<evidence type="ECO:0000256" key="8">
    <source>
        <dbReference type="ARBA" id="ARBA00049902"/>
    </source>
</evidence>
<reference evidence="11 12" key="1">
    <citation type="submission" date="2023-11" db="EMBL/GenBank/DDBJ databases">
        <title>Novel species in genus Nocardioides.</title>
        <authorList>
            <person name="Zhou H."/>
        </authorList>
    </citation>
    <scope>NUCLEOTIDE SEQUENCE [LARGE SCALE GENOMIC DNA]</scope>
    <source>
        <strain evidence="11 12">S-58</strain>
    </source>
</reference>
<keyword evidence="12" id="KW-1185">Reference proteome</keyword>
<gene>
    <name evidence="11" type="primary">rodA</name>
    <name evidence="11" type="ORF">SFC79_00145</name>
</gene>
<evidence type="ECO:0000256" key="2">
    <source>
        <dbReference type="ARBA" id="ARBA00004752"/>
    </source>
</evidence>
<evidence type="ECO:0000313" key="12">
    <source>
        <dbReference type="Proteomes" id="UP001291999"/>
    </source>
</evidence>
<sequence length="418" mass="43390">MSVMSPRTTSRPASRPSSRPSSRPASRPGQASGTLRVPGLDWVLLLATLALVVMGTLLIWSATATRAELTGGDPDAYLRKQLVNVAIGLVLMVAVVATDHRWVRILAPLAYLASVGGLVMVLVAGSTVNGSRSWIQLGSMSIQPSELAKLAVVIGMALVVAERTERRWGRGVGSLEVVAMLAIAGVPAVLILLQPDLGTMLVLSATVFGVLAIAGAGRRWLVGLTLGAVVGAVGAVSAGVLKPYQVDRFLAFTNPGLDPRGAGYNVEQARIAVGNGGLFGQGLFDGSQTRSGFVPEQHTDFIFTVAGEELGLLGSGLMILLLAVVIWRALTISARAGDLFGRVAAAGIACWWGFQAFQNIGMCLGIMPVTGVPLPFVSYGGSSLFAGMLALGLLQNIHLRSAGAVPSRLLATARPAAR</sequence>
<dbReference type="InterPro" id="IPR011923">
    <property type="entry name" value="RodA/MrdB"/>
</dbReference>
<feature type="transmembrane region" description="Helical" evidence="10">
    <location>
        <begin position="42"/>
        <end position="62"/>
    </location>
</feature>
<organism evidence="11 12">
    <name type="scientific">Nocardioides renjunii</name>
    <dbReference type="NCBI Taxonomy" id="3095075"/>
    <lineage>
        <taxon>Bacteria</taxon>
        <taxon>Bacillati</taxon>
        <taxon>Actinomycetota</taxon>
        <taxon>Actinomycetes</taxon>
        <taxon>Propionibacteriales</taxon>
        <taxon>Nocardioidaceae</taxon>
        <taxon>Nocardioides</taxon>
    </lineage>
</organism>
<dbReference type="EMBL" id="JAXQPW010000001">
    <property type="protein sequence ID" value="MDZ5660161.1"/>
    <property type="molecule type" value="Genomic_DNA"/>
</dbReference>
<feature type="region of interest" description="Disordered" evidence="9">
    <location>
        <begin position="1"/>
        <end position="32"/>
    </location>
</feature>
<feature type="transmembrane region" description="Helical" evidence="10">
    <location>
        <begin position="197"/>
        <end position="214"/>
    </location>
</feature>
<dbReference type="InterPro" id="IPR018365">
    <property type="entry name" value="Cell_cycle_FtsW-rel_CS"/>
</dbReference>
<evidence type="ECO:0000256" key="6">
    <source>
        <dbReference type="ARBA" id="ARBA00023136"/>
    </source>
</evidence>
<dbReference type="PROSITE" id="PS00428">
    <property type="entry name" value="FTSW_RODA_SPOVE"/>
    <property type="match status" value="1"/>
</dbReference>
<comment type="pathway">
    <text evidence="2">Cell wall biogenesis; peptidoglycan biosynthesis.</text>
</comment>
<feature type="transmembrane region" description="Helical" evidence="10">
    <location>
        <begin position="105"/>
        <end position="128"/>
    </location>
</feature>
<keyword evidence="6 10" id="KW-0472">Membrane</keyword>
<protein>
    <recommendedName>
        <fullName evidence="7">peptidoglycan glycosyltransferase</fullName>
        <ecNumber evidence="7">2.4.99.28</ecNumber>
    </recommendedName>
</protein>
<evidence type="ECO:0000256" key="5">
    <source>
        <dbReference type="ARBA" id="ARBA00022989"/>
    </source>
</evidence>
<dbReference type="RefSeq" id="WP_322422785.1">
    <property type="nucleotide sequence ID" value="NZ_JAXQPW010000001.1"/>
</dbReference>
<feature type="transmembrane region" description="Helical" evidence="10">
    <location>
        <begin position="310"/>
        <end position="327"/>
    </location>
</feature>
<evidence type="ECO:0000256" key="3">
    <source>
        <dbReference type="ARBA" id="ARBA00022692"/>
    </source>
</evidence>
<dbReference type="Proteomes" id="UP001291999">
    <property type="component" value="Unassembled WGS sequence"/>
</dbReference>
<evidence type="ECO:0000256" key="7">
    <source>
        <dbReference type="ARBA" id="ARBA00044770"/>
    </source>
</evidence>
<accession>A0ABU5K5I2</accession>
<feature type="transmembrane region" description="Helical" evidence="10">
    <location>
        <begin position="221"/>
        <end position="241"/>
    </location>
</feature>